<name>A0AAW2YQ30_9EUKA</name>
<proteinExistence type="predicted"/>
<sequence>MLSWCNSESKEIEWNRFFDIDLCSYIKEGHVCCDIIQYVLGQSIRSLLDQDVNCVPDALKSMWGCSNLICRISFISLTVKCNFTRWWDGLVALLDEKYIEGGLESLNQFCLLWTARKSKSNGLANPFVKSGPLSEVLRIPNLNQFIIWSSSLSTLVIEKVLRQVYMKFFYNSTYDLFTSLLQCCGELEQYPQHLTVLIKNLSTDLFAFDKNWLFKYLDESTRNENVLSILDQHIFTWDTNSTHRFLPLDCAQKITTFIQDDKHKILKTSRHFTLLLLKFMLQLDKKEEITDMFKSFDNSHLMDVIESIPHPTIKEELLQHLSNHPQNNSPQQPQQIIPSSCSMLQLHQSLHTTNKNQSIKHFQK</sequence>
<reference evidence="1 2" key="1">
    <citation type="submission" date="2024-03" db="EMBL/GenBank/DDBJ databases">
        <title>The Acrasis kona genome and developmental transcriptomes reveal deep origins of eukaryotic multicellular pathways.</title>
        <authorList>
            <person name="Sheikh S."/>
            <person name="Fu C.-J."/>
            <person name="Brown M.W."/>
            <person name="Baldauf S.L."/>
        </authorList>
    </citation>
    <scope>NUCLEOTIDE SEQUENCE [LARGE SCALE GENOMIC DNA]</scope>
    <source>
        <strain evidence="1 2">ATCC MYA-3509</strain>
    </source>
</reference>
<evidence type="ECO:0000313" key="2">
    <source>
        <dbReference type="Proteomes" id="UP001431209"/>
    </source>
</evidence>
<dbReference type="AlphaFoldDB" id="A0AAW2YQ30"/>
<dbReference type="Proteomes" id="UP001431209">
    <property type="component" value="Unassembled WGS sequence"/>
</dbReference>
<accession>A0AAW2YQ30</accession>
<evidence type="ECO:0000313" key="1">
    <source>
        <dbReference type="EMBL" id="KAL0478935.1"/>
    </source>
</evidence>
<gene>
    <name evidence="1" type="ORF">AKO1_010364</name>
</gene>
<keyword evidence="2" id="KW-1185">Reference proteome</keyword>
<organism evidence="1 2">
    <name type="scientific">Acrasis kona</name>
    <dbReference type="NCBI Taxonomy" id="1008807"/>
    <lineage>
        <taxon>Eukaryota</taxon>
        <taxon>Discoba</taxon>
        <taxon>Heterolobosea</taxon>
        <taxon>Tetramitia</taxon>
        <taxon>Eutetramitia</taxon>
        <taxon>Acrasidae</taxon>
        <taxon>Acrasis</taxon>
    </lineage>
</organism>
<dbReference type="EMBL" id="JAOPGA020000483">
    <property type="protein sequence ID" value="KAL0478935.1"/>
    <property type="molecule type" value="Genomic_DNA"/>
</dbReference>
<comment type="caution">
    <text evidence="1">The sequence shown here is derived from an EMBL/GenBank/DDBJ whole genome shotgun (WGS) entry which is preliminary data.</text>
</comment>
<protein>
    <submittedName>
        <fullName evidence="1">Uncharacterized protein</fullName>
    </submittedName>
</protein>